<name>A0ABV1VYS8_9ACTN</name>
<comment type="caution">
    <text evidence="2">The sequence shown here is derived from an EMBL/GenBank/DDBJ whole genome shotgun (WGS) entry which is preliminary data.</text>
</comment>
<sequence length="274" mass="29483">MDHLLLGHAASLVALEAEKPLRLRDEQHRVNGMFLRMLLNGAVTAPAAHEHLNESGFPVRDGIRVLALRGGDPRHLLEGAGEVLTERGLPLFGMVREGGCAALLLPGNHALTARGVGDAAPAHARTRTWAGLSGIHALDDGPAALREALNAVSVAHSRGCREVVSVESLAGQVLFTTPETRRVLESLAVTRLGPLASYDVSQGTELIDSLCAFLEHHGQWEAASVALGVHRHTLRSRVEWIRSLLDVDLDSAHVRAELLLALSAWQEPVRDAKH</sequence>
<gene>
    <name evidence="2" type="ORF">ABT317_05790</name>
</gene>
<dbReference type="RefSeq" id="WP_158103864.1">
    <property type="nucleotide sequence ID" value="NZ_MUBM01000093.1"/>
</dbReference>
<dbReference type="EMBL" id="JBEPCU010000051">
    <property type="protein sequence ID" value="MER6976552.1"/>
    <property type="molecule type" value="Genomic_DNA"/>
</dbReference>
<dbReference type="InterPro" id="IPR042070">
    <property type="entry name" value="PucR_C-HTH_sf"/>
</dbReference>
<proteinExistence type="predicted"/>
<keyword evidence="3" id="KW-1185">Reference proteome</keyword>
<dbReference type="Gene3D" id="1.10.10.2840">
    <property type="entry name" value="PucR C-terminal helix-turn-helix domain"/>
    <property type="match status" value="1"/>
</dbReference>
<dbReference type="InterPro" id="IPR025736">
    <property type="entry name" value="PucR_C-HTH_dom"/>
</dbReference>
<feature type="domain" description="PucR C-terminal helix-turn-helix" evidence="1">
    <location>
        <begin position="206"/>
        <end position="263"/>
    </location>
</feature>
<evidence type="ECO:0000313" key="3">
    <source>
        <dbReference type="Proteomes" id="UP001458415"/>
    </source>
</evidence>
<dbReference type="PANTHER" id="PTHR33744:SF1">
    <property type="entry name" value="DNA-BINDING TRANSCRIPTIONAL ACTIVATOR ADER"/>
    <property type="match status" value="1"/>
</dbReference>
<reference evidence="2 3" key="1">
    <citation type="submission" date="2024-06" db="EMBL/GenBank/DDBJ databases">
        <title>The Natural Products Discovery Center: Release of the First 8490 Sequenced Strains for Exploring Actinobacteria Biosynthetic Diversity.</title>
        <authorList>
            <person name="Kalkreuter E."/>
            <person name="Kautsar S.A."/>
            <person name="Yang D."/>
            <person name="Bader C.D."/>
            <person name="Teijaro C.N."/>
            <person name="Fluegel L."/>
            <person name="Davis C.M."/>
            <person name="Simpson J.R."/>
            <person name="Lauterbach L."/>
            <person name="Steele A.D."/>
            <person name="Gui C."/>
            <person name="Meng S."/>
            <person name="Li G."/>
            <person name="Viehrig K."/>
            <person name="Ye F."/>
            <person name="Su P."/>
            <person name="Kiefer A.F."/>
            <person name="Nichols A."/>
            <person name="Cepeda A.J."/>
            <person name="Yan W."/>
            <person name="Fan B."/>
            <person name="Jiang Y."/>
            <person name="Adhikari A."/>
            <person name="Zheng C.-J."/>
            <person name="Schuster L."/>
            <person name="Cowan T.M."/>
            <person name="Smanski M.J."/>
            <person name="Chevrette M.G."/>
            <person name="De Carvalho L.P.S."/>
            <person name="Shen B."/>
        </authorList>
    </citation>
    <scope>NUCLEOTIDE SEQUENCE [LARGE SCALE GENOMIC DNA]</scope>
    <source>
        <strain evidence="2 3">NPDC000634</strain>
    </source>
</reference>
<protein>
    <submittedName>
        <fullName evidence="2">Helix-turn-helix domain-containing protein</fullName>
    </submittedName>
</protein>
<dbReference type="PANTHER" id="PTHR33744">
    <property type="entry name" value="CARBOHYDRATE DIACID REGULATOR"/>
    <property type="match status" value="1"/>
</dbReference>
<organism evidence="2 3">
    <name type="scientific">Streptomyces carpinensis</name>
    <dbReference type="NCBI Taxonomy" id="66369"/>
    <lineage>
        <taxon>Bacteria</taxon>
        <taxon>Bacillati</taxon>
        <taxon>Actinomycetota</taxon>
        <taxon>Actinomycetes</taxon>
        <taxon>Kitasatosporales</taxon>
        <taxon>Streptomycetaceae</taxon>
        <taxon>Streptomyces</taxon>
    </lineage>
</organism>
<evidence type="ECO:0000259" key="1">
    <source>
        <dbReference type="Pfam" id="PF13556"/>
    </source>
</evidence>
<evidence type="ECO:0000313" key="2">
    <source>
        <dbReference type="EMBL" id="MER6976552.1"/>
    </source>
</evidence>
<dbReference type="Pfam" id="PF13556">
    <property type="entry name" value="HTH_30"/>
    <property type="match status" value="1"/>
</dbReference>
<dbReference type="Proteomes" id="UP001458415">
    <property type="component" value="Unassembled WGS sequence"/>
</dbReference>
<dbReference type="InterPro" id="IPR051448">
    <property type="entry name" value="CdaR-like_regulators"/>
</dbReference>
<accession>A0ABV1VYS8</accession>